<dbReference type="EMBL" id="CP000272">
    <property type="protein sequence ID" value="ABE36835.1"/>
    <property type="molecule type" value="Genomic_DNA"/>
</dbReference>
<accession>Q13GF4</accession>
<sequence>MTGPRNNIKDSRYQTSSSVLNYRRGISFLSVSVCKETCSCPSGRAVELRRRGARSGLRESAIPKSRFSILVRYASPLLSLRRNRSPDQMLVAYQLIIKFGDDREKPALGKTEEIFNPRASELVSELCPTESFAKLRIKGYASLRALRIESAISVAPPRRMFDRYAGGRV</sequence>
<dbReference type="KEGG" id="bxe:Bxe_C0960"/>
<dbReference type="Proteomes" id="UP000001817">
    <property type="component" value="Chromosome 3"/>
</dbReference>
<evidence type="ECO:0000313" key="2">
    <source>
        <dbReference type="Proteomes" id="UP000001817"/>
    </source>
</evidence>
<gene>
    <name evidence="1" type="ORF">Bxe_C0960</name>
</gene>
<dbReference type="STRING" id="266265.Bxe_C0960"/>
<proteinExistence type="predicted"/>
<reference evidence="1 2" key="1">
    <citation type="journal article" date="2006" name="Proc. Natl. Acad. Sci. U.S.A.">
        <title>Burkholderia xenovorans LB400 harbors a multi-replicon, 9.73-Mbp genome shaped for versatility.</title>
        <authorList>
            <person name="Chain P.S."/>
            <person name="Denef V.J."/>
            <person name="Konstantinidis K.T."/>
            <person name="Vergez L.M."/>
            <person name="Agullo L."/>
            <person name="Reyes V.L."/>
            <person name="Hauser L."/>
            <person name="Cordova M."/>
            <person name="Gomez L."/>
            <person name="Gonzalez M."/>
            <person name="Land M."/>
            <person name="Lao V."/>
            <person name="Larimer F."/>
            <person name="LiPuma J.J."/>
            <person name="Mahenthiralingam E."/>
            <person name="Malfatti S.A."/>
            <person name="Marx C.J."/>
            <person name="Parnell J.J."/>
            <person name="Ramette A."/>
            <person name="Richardson P."/>
            <person name="Seeger M."/>
            <person name="Smith D."/>
            <person name="Spilker T."/>
            <person name="Sul W.J."/>
            <person name="Tsoi T.V."/>
            <person name="Ulrich L.E."/>
            <person name="Zhulin I.B."/>
            <person name="Tiedje J.M."/>
        </authorList>
    </citation>
    <scope>NUCLEOTIDE SEQUENCE [LARGE SCALE GENOMIC DNA]</scope>
    <source>
        <strain evidence="1 2">LB400</strain>
    </source>
</reference>
<keyword evidence="2" id="KW-1185">Reference proteome</keyword>
<dbReference type="AlphaFoldDB" id="Q13GF4"/>
<name>Q13GF4_PARXL</name>
<evidence type="ECO:0000313" key="1">
    <source>
        <dbReference type="EMBL" id="ABE36835.1"/>
    </source>
</evidence>
<organism evidence="1 2">
    <name type="scientific">Paraburkholderia xenovorans (strain LB400)</name>
    <dbReference type="NCBI Taxonomy" id="266265"/>
    <lineage>
        <taxon>Bacteria</taxon>
        <taxon>Pseudomonadati</taxon>
        <taxon>Pseudomonadota</taxon>
        <taxon>Betaproteobacteria</taxon>
        <taxon>Burkholderiales</taxon>
        <taxon>Burkholderiaceae</taxon>
        <taxon>Paraburkholderia</taxon>
    </lineage>
</organism>
<protein>
    <submittedName>
        <fullName evidence="1">Uncharacterized protein</fullName>
    </submittedName>
</protein>